<accession>A0A1G8RHS8</accession>
<comment type="subcellular location">
    <subcellularLocation>
        <location evidence="1">Cell membrane</location>
        <topology evidence="1">Multi-pass membrane protein</topology>
    </subcellularLocation>
</comment>
<evidence type="ECO:0000256" key="1">
    <source>
        <dbReference type="ARBA" id="ARBA00004651"/>
    </source>
</evidence>
<sequence length="92" mass="9789">MQIFYFSLALVLLLNLVAGMWRVVSGPTAADRMLAVQLLGTSSVAILLILAHATGNPALADVALVFALLSAVTTVAFVRPAWRIKEGKNDSH</sequence>
<proteinExistence type="inferred from homology"/>
<name>A0A1G8RHS8_9GAMM</name>
<dbReference type="InterPro" id="IPR007208">
    <property type="entry name" value="MrpF/PhaF-like"/>
</dbReference>
<dbReference type="GO" id="GO:0015385">
    <property type="term" value="F:sodium:proton antiporter activity"/>
    <property type="evidence" value="ECO:0007669"/>
    <property type="project" value="TreeGrafter"/>
</dbReference>
<keyword evidence="6 8" id="KW-1133">Transmembrane helix</keyword>
<dbReference type="Proteomes" id="UP000199527">
    <property type="component" value="Unassembled WGS sequence"/>
</dbReference>
<dbReference type="AlphaFoldDB" id="A0A1G8RHS8"/>
<dbReference type="Pfam" id="PF04066">
    <property type="entry name" value="MrpF_PhaF"/>
    <property type="match status" value="1"/>
</dbReference>
<organism evidence="9 10">
    <name type="scientific">Ferrimonas sediminum</name>
    <dbReference type="NCBI Taxonomy" id="718193"/>
    <lineage>
        <taxon>Bacteria</taxon>
        <taxon>Pseudomonadati</taxon>
        <taxon>Pseudomonadota</taxon>
        <taxon>Gammaproteobacteria</taxon>
        <taxon>Alteromonadales</taxon>
        <taxon>Ferrimonadaceae</taxon>
        <taxon>Ferrimonas</taxon>
    </lineage>
</organism>
<evidence type="ECO:0000256" key="2">
    <source>
        <dbReference type="ARBA" id="ARBA00009212"/>
    </source>
</evidence>
<dbReference type="PANTHER" id="PTHR34702">
    <property type="entry name" value="NA(+)/H(+) ANTIPORTER SUBUNIT F1"/>
    <property type="match status" value="1"/>
</dbReference>
<evidence type="ECO:0000313" key="9">
    <source>
        <dbReference type="EMBL" id="SDJ16528.1"/>
    </source>
</evidence>
<evidence type="ECO:0000256" key="6">
    <source>
        <dbReference type="ARBA" id="ARBA00022989"/>
    </source>
</evidence>
<keyword evidence="10" id="KW-1185">Reference proteome</keyword>
<feature type="transmembrane region" description="Helical" evidence="8">
    <location>
        <begin position="59"/>
        <end position="78"/>
    </location>
</feature>
<comment type="similarity">
    <text evidence="2">Belongs to the CPA3 antiporters (TC 2.A.63) subunit F family.</text>
</comment>
<dbReference type="PANTHER" id="PTHR34702:SF1">
    <property type="entry name" value="NA(+)_H(+) ANTIPORTER SUBUNIT F"/>
    <property type="match status" value="1"/>
</dbReference>
<gene>
    <name evidence="9" type="ORF">SAMN04488540_105180</name>
</gene>
<reference evidence="10" key="1">
    <citation type="submission" date="2016-10" db="EMBL/GenBank/DDBJ databases">
        <authorList>
            <person name="Varghese N."/>
            <person name="Submissions S."/>
        </authorList>
    </citation>
    <scope>NUCLEOTIDE SEQUENCE [LARGE SCALE GENOMIC DNA]</scope>
    <source>
        <strain evidence="10">DSM 23317</strain>
    </source>
</reference>
<dbReference type="OrthoDB" id="6170784at2"/>
<protein>
    <submittedName>
        <fullName evidence="9">Multisubunit sodium/proton antiporter, MrpF subunit</fullName>
    </submittedName>
</protein>
<feature type="transmembrane region" description="Helical" evidence="8">
    <location>
        <begin position="6"/>
        <end position="24"/>
    </location>
</feature>
<evidence type="ECO:0000256" key="7">
    <source>
        <dbReference type="ARBA" id="ARBA00023136"/>
    </source>
</evidence>
<evidence type="ECO:0000256" key="3">
    <source>
        <dbReference type="ARBA" id="ARBA00022448"/>
    </source>
</evidence>
<dbReference type="GO" id="GO:0005886">
    <property type="term" value="C:plasma membrane"/>
    <property type="evidence" value="ECO:0007669"/>
    <property type="project" value="UniProtKB-SubCell"/>
</dbReference>
<evidence type="ECO:0000256" key="8">
    <source>
        <dbReference type="SAM" id="Phobius"/>
    </source>
</evidence>
<dbReference type="RefSeq" id="WP_090364773.1">
    <property type="nucleotide sequence ID" value="NZ_FNEM01000005.1"/>
</dbReference>
<evidence type="ECO:0000313" key="10">
    <source>
        <dbReference type="Proteomes" id="UP000199527"/>
    </source>
</evidence>
<keyword evidence="3" id="KW-0813">Transport</keyword>
<keyword evidence="5 8" id="KW-0812">Transmembrane</keyword>
<feature type="transmembrane region" description="Helical" evidence="8">
    <location>
        <begin position="36"/>
        <end position="53"/>
    </location>
</feature>
<keyword evidence="7 8" id="KW-0472">Membrane</keyword>
<evidence type="ECO:0000256" key="5">
    <source>
        <dbReference type="ARBA" id="ARBA00022692"/>
    </source>
</evidence>
<dbReference type="EMBL" id="FNEM01000005">
    <property type="protein sequence ID" value="SDJ16528.1"/>
    <property type="molecule type" value="Genomic_DNA"/>
</dbReference>
<keyword evidence="4" id="KW-1003">Cell membrane</keyword>
<evidence type="ECO:0000256" key="4">
    <source>
        <dbReference type="ARBA" id="ARBA00022475"/>
    </source>
</evidence>